<comment type="similarity">
    <text evidence="1">Belongs to the lcsJ thioesterase family.</text>
</comment>
<evidence type="ECO:0000313" key="4">
    <source>
        <dbReference type="Proteomes" id="UP000623687"/>
    </source>
</evidence>
<dbReference type="RefSeq" id="XP_036626276.1">
    <property type="nucleotide sequence ID" value="XM_036771655.1"/>
</dbReference>
<dbReference type="SUPFAM" id="SSF54637">
    <property type="entry name" value="Thioesterase/thiol ester dehydrase-isomerase"/>
    <property type="match status" value="1"/>
</dbReference>
<dbReference type="Pfam" id="PF13279">
    <property type="entry name" value="4HBT_2"/>
    <property type="match status" value="1"/>
</dbReference>
<reference evidence="3" key="1">
    <citation type="submission" date="2019-07" db="EMBL/GenBank/DDBJ databases">
        <authorList>
            <person name="Palmer J.M."/>
        </authorList>
    </citation>
    <scope>NUCLEOTIDE SEQUENCE</scope>
    <source>
        <strain evidence="3">PC9</strain>
    </source>
</reference>
<dbReference type="AlphaFoldDB" id="A0A8H7DMQ0"/>
<dbReference type="InterPro" id="IPR029069">
    <property type="entry name" value="HotDog_dom_sf"/>
</dbReference>
<dbReference type="OrthoDB" id="265761at2759"/>
<protein>
    <submittedName>
        <fullName evidence="3">Uncharacterized protein</fullName>
    </submittedName>
</protein>
<dbReference type="PANTHER" id="PTHR12475">
    <property type="match status" value="1"/>
</dbReference>
<dbReference type="EMBL" id="JACETU010000010">
    <property type="protein sequence ID" value="KAF7419422.1"/>
    <property type="molecule type" value="Genomic_DNA"/>
</dbReference>
<comment type="caution">
    <text evidence="3">The sequence shown here is derived from an EMBL/GenBank/DDBJ whole genome shotgun (WGS) entry which is preliminary data.</text>
</comment>
<proteinExistence type="inferred from homology"/>
<dbReference type="VEuPathDB" id="FungiDB:PC9H_002012"/>
<feature type="region of interest" description="Disordered" evidence="2">
    <location>
        <begin position="242"/>
        <end position="274"/>
    </location>
</feature>
<evidence type="ECO:0000256" key="1">
    <source>
        <dbReference type="ARBA" id="ARBA00038476"/>
    </source>
</evidence>
<evidence type="ECO:0000313" key="3">
    <source>
        <dbReference type="EMBL" id="KAF7419422.1"/>
    </source>
</evidence>
<keyword evidence="4" id="KW-1185">Reference proteome</keyword>
<gene>
    <name evidence="3" type="ORF">PC9H_002012</name>
</gene>
<dbReference type="Gene3D" id="3.10.129.10">
    <property type="entry name" value="Hotdog Thioesterase"/>
    <property type="match status" value="1"/>
</dbReference>
<dbReference type="InterPro" id="IPR051490">
    <property type="entry name" value="THEM6_lcsJ_thioesterase"/>
</dbReference>
<dbReference type="PANTHER" id="PTHR12475:SF4">
    <property type="entry name" value="PROTEIN THEM6"/>
    <property type="match status" value="1"/>
</dbReference>
<sequence>MSTLASDLSWKNRTRAMQAVLSSMRLKATPATIIRVLPTLAKYILYLLVLLNIRSFPLAWHVRVFQPVTNLRIKYRLFRLTLLFKSKKLKDKADAEWWDSVSPIGRNPFQDTVTYTSWSSIDDSDFNLHLSNSSYAKALDAGRFQAALQWFPQFFRLGGWCPLAATHYHFIREIPMLAPYEVRVRIGAWDDKWMYVICRFVTKPKSKSKKHAVIPPTAPTTTGDGFISAHALHTPAYDSDLNTSVSPTPVPSSTVHPPPSASTLDKLLHSQQHTDEPDGAVLHTVSISQICFKHGRITVPPVLVLAINGFSASPQRSASPSSMDTSSVVNISLPNAGSPQTTAYSCANPPPHWDTVRQMMYVSRGGHPKKMQALMKGGWKEVEQEKRWWVSCLGGEIEELRTERLALLDGIRKGTESARGIL</sequence>
<organism evidence="3 4">
    <name type="scientific">Pleurotus ostreatus</name>
    <name type="common">Oyster mushroom</name>
    <name type="synonym">White-rot fungus</name>
    <dbReference type="NCBI Taxonomy" id="5322"/>
    <lineage>
        <taxon>Eukaryota</taxon>
        <taxon>Fungi</taxon>
        <taxon>Dikarya</taxon>
        <taxon>Basidiomycota</taxon>
        <taxon>Agaricomycotina</taxon>
        <taxon>Agaricomycetes</taxon>
        <taxon>Agaricomycetidae</taxon>
        <taxon>Agaricales</taxon>
        <taxon>Pleurotineae</taxon>
        <taxon>Pleurotaceae</taxon>
        <taxon>Pleurotus</taxon>
    </lineage>
</organism>
<dbReference type="GeneID" id="59371853"/>
<feature type="compositionally biased region" description="Low complexity" evidence="2">
    <location>
        <begin position="243"/>
        <end position="255"/>
    </location>
</feature>
<evidence type="ECO:0000256" key="2">
    <source>
        <dbReference type="SAM" id="MobiDB-lite"/>
    </source>
</evidence>
<name>A0A8H7DMQ0_PLEOS</name>
<accession>A0A8H7DMQ0</accession>
<dbReference type="Proteomes" id="UP000623687">
    <property type="component" value="Unassembled WGS sequence"/>
</dbReference>